<gene>
    <name evidence="1" type="ORF">Pcinc_013941</name>
</gene>
<evidence type="ECO:0000313" key="2">
    <source>
        <dbReference type="Proteomes" id="UP001286313"/>
    </source>
</evidence>
<comment type="caution">
    <text evidence="1">The sequence shown here is derived from an EMBL/GenBank/DDBJ whole genome shotgun (WGS) entry which is preliminary data.</text>
</comment>
<name>A0AAE1G1F4_PETCI</name>
<reference evidence="1" key="1">
    <citation type="submission" date="2023-10" db="EMBL/GenBank/DDBJ databases">
        <title>Genome assemblies of two species of porcelain crab, Petrolisthes cinctipes and Petrolisthes manimaculis (Anomura: Porcellanidae).</title>
        <authorList>
            <person name="Angst P."/>
        </authorList>
    </citation>
    <scope>NUCLEOTIDE SEQUENCE</scope>
    <source>
        <strain evidence="1">PB745_01</strain>
        <tissue evidence="1">Gill</tissue>
    </source>
</reference>
<protein>
    <submittedName>
        <fullName evidence="1">Uncharacterized protein</fullName>
    </submittedName>
</protein>
<keyword evidence="2" id="KW-1185">Reference proteome</keyword>
<organism evidence="1 2">
    <name type="scientific">Petrolisthes cinctipes</name>
    <name type="common">Flat porcelain crab</name>
    <dbReference type="NCBI Taxonomy" id="88211"/>
    <lineage>
        <taxon>Eukaryota</taxon>
        <taxon>Metazoa</taxon>
        <taxon>Ecdysozoa</taxon>
        <taxon>Arthropoda</taxon>
        <taxon>Crustacea</taxon>
        <taxon>Multicrustacea</taxon>
        <taxon>Malacostraca</taxon>
        <taxon>Eumalacostraca</taxon>
        <taxon>Eucarida</taxon>
        <taxon>Decapoda</taxon>
        <taxon>Pleocyemata</taxon>
        <taxon>Anomura</taxon>
        <taxon>Galatheoidea</taxon>
        <taxon>Porcellanidae</taxon>
        <taxon>Petrolisthes</taxon>
    </lineage>
</organism>
<accession>A0AAE1G1F4</accession>
<sequence>MRGGQRQSPLPASITLGNRPENTNFAYGLLLVLGDQPGPFTRPPSPPPLHLHTPACHTTSLLPKVERWTEWSLVAWSEKGGAVEFDRVESGGISWKSSWGCRK</sequence>
<dbReference type="EMBL" id="JAWQEG010001195">
    <property type="protein sequence ID" value="KAK3881628.1"/>
    <property type="molecule type" value="Genomic_DNA"/>
</dbReference>
<dbReference type="Proteomes" id="UP001286313">
    <property type="component" value="Unassembled WGS sequence"/>
</dbReference>
<evidence type="ECO:0000313" key="1">
    <source>
        <dbReference type="EMBL" id="KAK3881628.1"/>
    </source>
</evidence>
<proteinExistence type="predicted"/>
<dbReference type="AlphaFoldDB" id="A0AAE1G1F4"/>